<protein>
    <submittedName>
        <fullName evidence="16">Outer membrane receptor protein involved in Fe transport</fullName>
    </submittedName>
</protein>
<comment type="similarity">
    <text evidence="11 12">Belongs to the TonB-dependent receptor family.</text>
</comment>
<evidence type="ECO:0000259" key="14">
    <source>
        <dbReference type="Pfam" id="PF00593"/>
    </source>
</evidence>
<reference evidence="16 17" key="1">
    <citation type="submission" date="2020-08" db="EMBL/GenBank/DDBJ databases">
        <title>Genomic Encyclopedia of Type Strains, Phase IV (KMG-IV): sequencing the most valuable type-strain genomes for metagenomic binning, comparative biology and taxonomic classification.</title>
        <authorList>
            <person name="Goeker M."/>
        </authorList>
    </citation>
    <scope>NUCLEOTIDE SEQUENCE [LARGE SCALE GENOMIC DNA]</scope>
    <source>
        <strain evidence="16 17">DSM 27163</strain>
    </source>
</reference>
<dbReference type="Gene3D" id="2.40.170.20">
    <property type="entry name" value="TonB-dependent receptor, beta-barrel domain"/>
    <property type="match status" value="2"/>
</dbReference>
<dbReference type="PANTHER" id="PTHR32552">
    <property type="entry name" value="FERRICHROME IRON RECEPTOR-RELATED"/>
    <property type="match status" value="1"/>
</dbReference>
<keyword evidence="13" id="KW-0732">Signal</keyword>
<name>A0A7W9ER08_9SPHN</name>
<evidence type="ECO:0000256" key="13">
    <source>
        <dbReference type="SAM" id="SignalP"/>
    </source>
</evidence>
<organism evidence="16 17">
    <name type="scientific">Sphingopyxis panaciterrulae</name>
    <dbReference type="NCBI Taxonomy" id="462372"/>
    <lineage>
        <taxon>Bacteria</taxon>
        <taxon>Pseudomonadati</taxon>
        <taxon>Pseudomonadota</taxon>
        <taxon>Alphaproteobacteria</taxon>
        <taxon>Sphingomonadales</taxon>
        <taxon>Sphingomonadaceae</taxon>
        <taxon>Sphingopyxis</taxon>
    </lineage>
</organism>
<evidence type="ECO:0000256" key="3">
    <source>
        <dbReference type="ARBA" id="ARBA00022452"/>
    </source>
</evidence>
<evidence type="ECO:0000256" key="7">
    <source>
        <dbReference type="ARBA" id="ARBA00023065"/>
    </source>
</evidence>
<keyword evidence="17" id="KW-1185">Reference proteome</keyword>
<keyword evidence="3 11" id="KW-1134">Transmembrane beta strand</keyword>
<dbReference type="InterPro" id="IPR000531">
    <property type="entry name" value="Beta-barrel_TonB"/>
</dbReference>
<keyword evidence="6" id="KW-0408">Iron</keyword>
<evidence type="ECO:0000313" key="16">
    <source>
        <dbReference type="EMBL" id="MBB5707039.1"/>
    </source>
</evidence>
<evidence type="ECO:0000313" key="17">
    <source>
        <dbReference type="Proteomes" id="UP000537161"/>
    </source>
</evidence>
<dbReference type="Proteomes" id="UP000537161">
    <property type="component" value="Unassembled WGS sequence"/>
</dbReference>
<feature type="domain" description="TonB-dependent receptor-like beta-barrel" evidence="14">
    <location>
        <begin position="348"/>
        <end position="792"/>
    </location>
</feature>
<keyword evidence="4" id="KW-0410">Iron transport</keyword>
<dbReference type="PANTHER" id="PTHR32552:SF81">
    <property type="entry name" value="TONB-DEPENDENT OUTER MEMBRANE RECEPTOR"/>
    <property type="match status" value="1"/>
</dbReference>
<dbReference type="InterPro" id="IPR012910">
    <property type="entry name" value="Plug_dom"/>
</dbReference>
<evidence type="ECO:0000256" key="12">
    <source>
        <dbReference type="RuleBase" id="RU003357"/>
    </source>
</evidence>
<dbReference type="RefSeq" id="WP_184098518.1">
    <property type="nucleotide sequence ID" value="NZ_JACIJH010000007.1"/>
</dbReference>
<evidence type="ECO:0000256" key="4">
    <source>
        <dbReference type="ARBA" id="ARBA00022496"/>
    </source>
</evidence>
<accession>A0A7W9ER08</accession>
<keyword evidence="16" id="KW-0675">Receptor</keyword>
<dbReference type="InterPro" id="IPR036942">
    <property type="entry name" value="Beta-barrel_TonB_sf"/>
</dbReference>
<feature type="signal peptide" evidence="13">
    <location>
        <begin position="1"/>
        <end position="28"/>
    </location>
</feature>
<keyword evidence="8 12" id="KW-0798">TonB box</keyword>
<comment type="subcellular location">
    <subcellularLocation>
        <location evidence="1 11">Cell outer membrane</location>
        <topology evidence="1 11">Multi-pass membrane protein</topology>
    </subcellularLocation>
</comment>
<dbReference type="SUPFAM" id="SSF56935">
    <property type="entry name" value="Porins"/>
    <property type="match status" value="1"/>
</dbReference>
<dbReference type="GO" id="GO:0009279">
    <property type="term" value="C:cell outer membrane"/>
    <property type="evidence" value="ECO:0007669"/>
    <property type="project" value="UniProtKB-SubCell"/>
</dbReference>
<proteinExistence type="inferred from homology"/>
<keyword evidence="9 11" id="KW-0472">Membrane</keyword>
<evidence type="ECO:0000256" key="8">
    <source>
        <dbReference type="ARBA" id="ARBA00023077"/>
    </source>
</evidence>
<evidence type="ECO:0000256" key="11">
    <source>
        <dbReference type="PROSITE-ProRule" id="PRU01360"/>
    </source>
</evidence>
<evidence type="ECO:0000256" key="5">
    <source>
        <dbReference type="ARBA" id="ARBA00022692"/>
    </source>
</evidence>
<dbReference type="Pfam" id="PF00593">
    <property type="entry name" value="TonB_dep_Rec_b-barrel"/>
    <property type="match status" value="1"/>
</dbReference>
<gene>
    <name evidence="16" type="ORF">FHR21_002401</name>
</gene>
<evidence type="ECO:0000256" key="9">
    <source>
        <dbReference type="ARBA" id="ARBA00023136"/>
    </source>
</evidence>
<feature type="domain" description="TonB-dependent receptor plug" evidence="15">
    <location>
        <begin position="65"/>
        <end position="173"/>
    </location>
</feature>
<keyword evidence="10 11" id="KW-0998">Cell outer membrane</keyword>
<dbReference type="InterPro" id="IPR039426">
    <property type="entry name" value="TonB-dep_rcpt-like"/>
</dbReference>
<keyword evidence="5 11" id="KW-0812">Transmembrane</keyword>
<evidence type="ECO:0000256" key="1">
    <source>
        <dbReference type="ARBA" id="ARBA00004571"/>
    </source>
</evidence>
<sequence length="834" mass="89014">MSFSKKRPFLVGVSLLAMPVLSSAPLHAQTASSSVDSNVDQAPTGAKAASDGDIVVTARLRNESLMDVPVAITALNAQKIEQYKAADLTDIGSLVPNVIVSDYKINGGGSLSIRGISSPATQIGFEQPVSVSIDGVQTSAGRVAMLGFFDLGSVEVMRGPQALFFGKNSPAGVISVTSAGPTRQFEFGGTLSYEFAGREMVGEAHVAGPISDSLGGRLAVRYRSMGGWLHNNAGPIANPYYDPAVLPAGTAILPGRSSKRIGEHEWMGRATLEFDNGGPFTASAKLFATRYNGDGAGAFAQNIGPCAADGKPRSYGNVDPYGDCRPDDQTSYGDIPDVVAAAMPRGGGDGRARDHMTAYIGSLNLKYDFGPLMLTSITGYVRHDYFYLSALDQTVYGGLVVLEDNSLESVSQELRLASDFDGPLNFFLGGYYQHSKDDLYNNALITPYVFYGLAGNGRYDAYEKVADLVSDTISVFGQMSFDIADNLELAGGLRYTHEKRTTTNRNLYGFGPFNTANTIFPGSTDPTPGVLAGSFSDNNVSPEVTLTYRPSSSLTTWIAYKTGFKSGGFALTSPMQSTARLSDIDFDSETVKGGEVGLRGDFGAFKFNATAFLYDFKDLQATVYNPVEVRYVISNAGKLKQRGVEFDAQYDIAPGFEVHGALAYVRNRFHDYIGQCYAYTYAAGTLPADANPPPGCSFLDPGKSLVLQQDFEGTVPARSPDLTGSFGASYEGDVGANMIFGLSADAYYSDSYNASDARSPGGAQASFWRYNAGVRVGAADKRWEVALIGKNLTNKHYLLFAADRTGGATIPGAGEQRGAVARGREVNLQFSFKF</sequence>
<dbReference type="GO" id="GO:0006826">
    <property type="term" value="P:iron ion transport"/>
    <property type="evidence" value="ECO:0007669"/>
    <property type="project" value="UniProtKB-KW"/>
</dbReference>
<evidence type="ECO:0000256" key="10">
    <source>
        <dbReference type="ARBA" id="ARBA00023237"/>
    </source>
</evidence>
<evidence type="ECO:0000256" key="2">
    <source>
        <dbReference type="ARBA" id="ARBA00022448"/>
    </source>
</evidence>
<feature type="chain" id="PRO_5031314867" evidence="13">
    <location>
        <begin position="29"/>
        <end position="834"/>
    </location>
</feature>
<evidence type="ECO:0000256" key="6">
    <source>
        <dbReference type="ARBA" id="ARBA00023004"/>
    </source>
</evidence>
<keyword evidence="2 11" id="KW-0813">Transport</keyword>
<comment type="caution">
    <text evidence="16">The sequence shown here is derived from an EMBL/GenBank/DDBJ whole genome shotgun (WGS) entry which is preliminary data.</text>
</comment>
<dbReference type="EMBL" id="JACIJH010000007">
    <property type="protein sequence ID" value="MBB5707039.1"/>
    <property type="molecule type" value="Genomic_DNA"/>
</dbReference>
<dbReference type="Pfam" id="PF07715">
    <property type="entry name" value="Plug"/>
    <property type="match status" value="1"/>
</dbReference>
<dbReference type="AlphaFoldDB" id="A0A7W9ER08"/>
<keyword evidence="7" id="KW-0406">Ion transport</keyword>
<dbReference type="PROSITE" id="PS52016">
    <property type="entry name" value="TONB_DEPENDENT_REC_3"/>
    <property type="match status" value="1"/>
</dbReference>
<evidence type="ECO:0000259" key="15">
    <source>
        <dbReference type="Pfam" id="PF07715"/>
    </source>
</evidence>